<evidence type="ECO:0000259" key="1">
    <source>
        <dbReference type="Pfam" id="PF00565"/>
    </source>
</evidence>
<reference evidence="2 3" key="1">
    <citation type="submission" date="2014-07" db="EMBL/GenBank/DDBJ databases">
        <title>Tepidicaulis marinum gen. nov., sp. nov., a novel marine bacterium denitrifying nitrate to nitrous oxide strictly under microaerobic conditions.</title>
        <authorList>
            <person name="Takeuchi M."/>
            <person name="Yamagishi T."/>
            <person name="Kamagata Y."/>
            <person name="Oshima K."/>
            <person name="Hattori M."/>
            <person name="Katayama T."/>
            <person name="Hanada S."/>
            <person name="Tamaki H."/>
            <person name="Marumo K."/>
            <person name="Maeda H."/>
            <person name="Nedachi M."/>
            <person name="Iwasaki W."/>
            <person name="Suwa Y."/>
            <person name="Sakata S."/>
        </authorList>
    </citation>
    <scope>NUCLEOTIDE SEQUENCE [LARGE SCALE GENOMIC DNA]</scope>
    <source>
        <strain evidence="2 3">MA2</strain>
    </source>
</reference>
<dbReference type="InterPro" id="IPR016071">
    <property type="entry name" value="Staphylococal_nuclease_OB-fold"/>
</dbReference>
<feature type="domain" description="TNase-like" evidence="1">
    <location>
        <begin position="22"/>
        <end position="99"/>
    </location>
</feature>
<dbReference type="Pfam" id="PF00565">
    <property type="entry name" value="SNase"/>
    <property type="match status" value="1"/>
</dbReference>
<dbReference type="eggNOG" id="COG1525">
    <property type="taxonomic scope" value="Bacteria"/>
</dbReference>
<evidence type="ECO:0000313" key="3">
    <source>
        <dbReference type="Proteomes" id="UP000028702"/>
    </source>
</evidence>
<dbReference type="InterPro" id="IPR035437">
    <property type="entry name" value="SNase_OB-fold_sf"/>
</dbReference>
<evidence type="ECO:0000313" key="2">
    <source>
        <dbReference type="EMBL" id="GAK43645.1"/>
    </source>
</evidence>
<organism evidence="2 3">
    <name type="scientific">Tepidicaulis marinus</name>
    <dbReference type="NCBI Taxonomy" id="1333998"/>
    <lineage>
        <taxon>Bacteria</taxon>
        <taxon>Pseudomonadati</taxon>
        <taxon>Pseudomonadota</taxon>
        <taxon>Alphaproteobacteria</taxon>
        <taxon>Hyphomicrobiales</taxon>
        <taxon>Parvibaculaceae</taxon>
        <taxon>Tepidicaulis</taxon>
    </lineage>
</organism>
<gene>
    <name evidence="2" type="ORF">M2A_0144</name>
</gene>
<protein>
    <submittedName>
        <fullName evidence="2">Nuclease-like protein</fullName>
    </submittedName>
</protein>
<dbReference type="Proteomes" id="UP000028702">
    <property type="component" value="Unassembled WGS sequence"/>
</dbReference>
<dbReference type="SUPFAM" id="SSF50199">
    <property type="entry name" value="Staphylococcal nuclease"/>
    <property type="match status" value="1"/>
</dbReference>
<comment type="caution">
    <text evidence="2">The sequence shown here is derived from an EMBL/GenBank/DDBJ whole genome shotgun (WGS) entry which is preliminary data.</text>
</comment>
<dbReference type="EMBL" id="BBIO01000001">
    <property type="protein sequence ID" value="GAK43645.1"/>
    <property type="molecule type" value="Genomic_DNA"/>
</dbReference>
<proteinExistence type="predicted"/>
<dbReference type="AlphaFoldDB" id="A0A081B6H7"/>
<accession>A0A081B6H7</accession>
<name>A0A081B6H7_9HYPH</name>
<dbReference type="STRING" id="1333998.M2A_0144"/>
<sequence>MVDGDTLDVRARIWLGQDVFVRVRLAGIDTPELRGKCPDEKEKARAAKAWLSRVEGKAVALSGIHYGKYAGRVLANVSEAELGDLAERLITAGFARPYEGGARAGWCGVS</sequence>
<keyword evidence="3" id="KW-1185">Reference proteome</keyword>
<dbReference type="Gene3D" id="2.40.50.90">
    <property type="match status" value="1"/>
</dbReference>